<protein>
    <submittedName>
        <fullName evidence="2">27953_t:CDS:1</fullName>
    </submittedName>
</protein>
<name>A0ABN7UZ21_GIGMA</name>
<evidence type="ECO:0000256" key="1">
    <source>
        <dbReference type="SAM" id="MobiDB-lite"/>
    </source>
</evidence>
<evidence type="ECO:0000313" key="2">
    <source>
        <dbReference type="EMBL" id="CAG8692182.1"/>
    </source>
</evidence>
<feature type="non-terminal residue" evidence="2">
    <location>
        <position position="244"/>
    </location>
</feature>
<reference evidence="2 3" key="1">
    <citation type="submission" date="2021-06" db="EMBL/GenBank/DDBJ databases">
        <authorList>
            <person name="Kallberg Y."/>
            <person name="Tangrot J."/>
            <person name="Rosling A."/>
        </authorList>
    </citation>
    <scope>NUCLEOTIDE SEQUENCE [LARGE SCALE GENOMIC DNA]</scope>
    <source>
        <strain evidence="2 3">120-4 pot B 10/14</strain>
    </source>
</reference>
<dbReference type="Proteomes" id="UP000789901">
    <property type="component" value="Unassembled WGS sequence"/>
</dbReference>
<feature type="compositionally biased region" description="Low complexity" evidence="1">
    <location>
        <begin position="199"/>
        <end position="208"/>
    </location>
</feature>
<accession>A0ABN7UZ21</accession>
<organism evidence="2 3">
    <name type="scientific">Gigaspora margarita</name>
    <dbReference type="NCBI Taxonomy" id="4874"/>
    <lineage>
        <taxon>Eukaryota</taxon>
        <taxon>Fungi</taxon>
        <taxon>Fungi incertae sedis</taxon>
        <taxon>Mucoromycota</taxon>
        <taxon>Glomeromycotina</taxon>
        <taxon>Glomeromycetes</taxon>
        <taxon>Diversisporales</taxon>
        <taxon>Gigasporaceae</taxon>
        <taxon>Gigaspora</taxon>
    </lineage>
</organism>
<feature type="region of interest" description="Disordered" evidence="1">
    <location>
        <begin position="195"/>
        <end position="214"/>
    </location>
</feature>
<comment type="caution">
    <text evidence="2">The sequence shown here is derived from an EMBL/GenBank/DDBJ whole genome shotgun (WGS) entry which is preliminary data.</text>
</comment>
<proteinExistence type="predicted"/>
<keyword evidence="3" id="KW-1185">Reference proteome</keyword>
<sequence length="244" mass="27758">MLLKTINAFLEPLYTESTTMSTNSERLRSKNLEYVYFVTINISSLLYITKAHLANVTLSDIQTVPISFSKSNYILTPKDLLNSSTLIIYSATIIADSYIPNNQGEQESFMIVRQLYNKLPTIGTWRHLKIGSKKFHHILGSDIEWTYVSNNSSPSSTITSAKVISEVEFDKHLNGIKEKYTTLISQVPQQRLNKGQNVNLRNLSNNKHSNNKNEEDAAFISDNNPTELVQVRIQEAMPETKNKR</sequence>
<gene>
    <name evidence="2" type="ORF">GMARGA_LOCUS11585</name>
</gene>
<dbReference type="EMBL" id="CAJVQB010006826">
    <property type="protein sequence ID" value="CAG8692182.1"/>
    <property type="molecule type" value="Genomic_DNA"/>
</dbReference>
<evidence type="ECO:0000313" key="3">
    <source>
        <dbReference type="Proteomes" id="UP000789901"/>
    </source>
</evidence>